<evidence type="ECO:0000313" key="5">
    <source>
        <dbReference type="EMBL" id="MBX7489559.1"/>
    </source>
</evidence>
<dbReference type="InterPro" id="IPR012318">
    <property type="entry name" value="HTH_CRP"/>
</dbReference>
<keyword evidence="1" id="KW-0805">Transcription regulation</keyword>
<dbReference type="SMART" id="SM00419">
    <property type="entry name" value="HTH_CRP"/>
    <property type="match status" value="1"/>
</dbReference>
<evidence type="ECO:0000313" key="6">
    <source>
        <dbReference type="Proteomes" id="UP000776651"/>
    </source>
</evidence>
<dbReference type="InterPro" id="IPR050397">
    <property type="entry name" value="Env_Response_Regulators"/>
</dbReference>
<dbReference type="SUPFAM" id="SSF46785">
    <property type="entry name" value="Winged helix' DNA-binding domain"/>
    <property type="match status" value="1"/>
</dbReference>
<dbReference type="InterPro" id="IPR000595">
    <property type="entry name" value="cNMP-bd_dom"/>
</dbReference>
<organism evidence="5 6">
    <name type="scientific">Qipengyuania pacifica</name>
    <dbReference type="NCBI Taxonomy" id="2860199"/>
    <lineage>
        <taxon>Bacteria</taxon>
        <taxon>Pseudomonadati</taxon>
        <taxon>Pseudomonadota</taxon>
        <taxon>Alphaproteobacteria</taxon>
        <taxon>Sphingomonadales</taxon>
        <taxon>Erythrobacteraceae</taxon>
        <taxon>Qipengyuania</taxon>
    </lineage>
</organism>
<evidence type="ECO:0000259" key="4">
    <source>
        <dbReference type="PROSITE" id="PS51063"/>
    </source>
</evidence>
<sequence length="249" mass="27828">MIWIKAIHPAARHPTRMITFADAFDLFARRVLPARLTDAVHLRFRLLASLRQLARETSLELAEGGQQIVFLARGATKLVAHASQSRDQIVGFHFPGDVFTVPEPDNYSYSVSALRDSDILTFNAADFLALAAGEACVLQYLLENTTLSLRRCREKTIALGRKNARERLAVFLLAMAERIGAEQDGGVWLDLPMSRRDISESLGLTIETVSRQLTRLRDERVIETMGRSGIVLLEPSLLRDRAGFLREAA</sequence>
<dbReference type="PANTHER" id="PTHR24567:SF28">
    <property type="entry name" value="LISTERIOLYSIN REGULATORY PROTEIN"/>
    <property type="match status" value="1"/>
</dbReference>
<dbReference type="Pfam" id="PF00027">
    <property type="entry name" value="cNMP_binding"/>
    <property type="match status" value="1"/>
</dbReference>
<evidence type="ECO:0000256" key="3">
    <source>
        <dbReference type="ARBA" id="ARBA00023163"/>
    </source>
</evidence>
<name>A0ABS7JJK9_9SPHN</name>
<dbReference type="Proteomes" id="UP000776651">
    <property type="component" value="Unassembled WGS sequence"/>
</dbReference>
<keyword evidence="2" id="KW-0238">DNA-binding</keyword>
<evidence type="ECO:0000256" key="2">
    <source>
        <dbReference type="ARBA" id="ARBA00023125"/>
    </source>
</evidence>
<dbReference type="PROSITE" id="PS51063">
    <property type="entry name" value="HTH_CRP_2"/>
    <property type="match status" value="1"/>
</dbReference>
<protein>
    <submittedName>
        <fullName evidence="5">Helix-turn-helix domain-containing protein</fullName>
    </submittedName>
</protein>
<dbReference type="CDD" id="cd00092">
    <property type="entry name" value="HTH_CRP"/>
    <property type="match status" value="1"/>
</dbReference>
<dbReference type="InterPro" id="IPR018490">
    <property type="entry name" value="cNMP-bd_dom_sf"/>
</dbReference>
<dbReference type="SUPFAM" id="SSF51206">
    <property type="entry name" value="cAMP-binding domain-like"/>
    <property type="match status" value="1"/>
</dbReference>
<keyword evidence="3" id="KW-0804">Transcription</keyword>
<gene>
    <name evidence="5" type="ORF">K3177_13635</name>
</gene>
<dbReference type="InterPro" id="IPR036390">
    <property type="entry name" value="WH_DNA-bd_sf"/>
</dbReference>
<dbReference type="CDD" id="cd00038">
    <property type="entry name" value="CAP_ED"/>
    <property type="match status" value="1"/>
</dbReference>
<dbReference type="InterPro" id="IPR014710">
    <property type="entry name" value="RmlC-like_jellyroll"/>
</dbReference>
<accession>A0ABS7JJK9</accession>
<proteinExistence type="predicted"/>
<comment type="caution">
    <text evidence="5">The sequence shown here is derived from an EMBL/GenBank/DDBJ whole genome shotgun (WGS) entry which is preliminary data.</text>
</comment>
<feature type="domain" description="HTH crp-type" evidence="4">
    <location>
        <begin position="162"/>
        <end position="236"/>
    </location>
</feature>
<reference evidence="5 6" key="1">
    <citation type="submission" date="2021-08" db="EMBL/GenBank/DDBJ databases">
        <title>Comparative Genomics Analysis of the Genus Qipengyuania Reveals Extensive Genetic Diversity and Metabolic Versatility, Including the Description of Fifteen Novel Species.</title>
        <authorList>
            <person name="Liu Y."/>
        </authorList>
    </citation>
    <scope>NUCLEOTIDE SEQUENCE [LARGE SCALE GENOMIC DNA]</scope>
    <source>
        <strain evidence="5 6">GH25</strain>
    </source>
</reference>
<dbReference type="Gene3D" id="2.60.120.10">
    <property type="entry name" value="Jelly Rolls"/>
    <property type="match status" value="1"/>
</dbReference>
<evidence type="ECO:0000256" key="1">
    <source>
        <dbReference type="ARBA" id="ARBA00023015"/>
    </source>
</evidence>
<dbReference type="EMBL" id="JAIGNQ010000004">
    <property type="protein sequence ID" value="MBX7489559.1"/>
    <property type="molecule type" value="Genomic_DNA"/>
</dbReference>
<dbReference type="PRINTS" id="PR00034">
    <property type="entry name" value="HTHCRP"/>
</dbReference>
<dbReference type="InterPro" id="IPR036388">
    <property type="entry name" value="WH-like_DNA-bd_sf"/>
</dbReference>
<dbReference type="PANTHER" id="PTHR24567">
    <property type="entry name" value="CRP FAMILY TRANSCRIPTIONAL REGULATORY PROTEIN"/>
    <property type="match status" value="1"/>
</dbReference>
<dbReference type="Pfam" id="PF13545">
    <property type="entry name" value="HTH_Crp_2"/>
    <property type="match status" value="1"/>
</dbReference>
<keyword evidence="6" id="KW-1185">Reference proteome</keyword>
<dbReference type="Gene3D" id="1.10.10.10">
    <property type="entry name" value="Winged helix-like DNA-binding domain superfamily/Winged helix DNA-binding domain"/>
    <property type="match status" value="1"/>
</dbReference>
<dbReference type="RefSeq" id="WP_221598687.1">
    <property type="nucleotide sequence ID" value="NZ_JAIGNQ010000004.1"/>
</dbReference>